<dbReference type="InterPro" id="IPR005135">
    <property type="entry name" value="Endo/exonuclease/phosphatase"/>
</dbReference>
<protein>
    <recommendedName>
        <fullName evidence="1">Endonuclease/exonuclease/phosphatase domain-containing protein</fullName>
    </recommendedName>
</protein>
<evidence type="ECO:0000259" key="1">
    <source>
        <dbReference type="Pfam" id="PF03372"/>
    </source>
</evidence>
<gene>
    <name evidence="2" type="ORF">TJEJU_3138</name>
</gene>
<evidence type="ECO:0000313" key="3">
    <source>
        <dbReference type="Proteomes" id="UP000215214"/>
    </source>
</evidence>
<accession>A0A238UC56</accession>
<dbReference type="OrthoDB" id="5842285at2"/>
<proteinExistence type="predicted"/>
<feature type="domain" description="Endonuclease/exonuclease/phosphatase" evidence="1">
    <location>
        <begin position="47"/>
        <end position="222"/>
    </location>
</feature>
<dbReference type="Proteomes" id="UP000215214">
    <property type="component" value="Chromosome TJEJU"/>
</dbReference>
<dbReference type="EMBL" id="LT899436">
    <property type="protein sequence ID" value="SNR16793.1"/>
    <property type="molecule type" value="Genomic_DNA"/>
</dbReference>
<dbReference type="RefSeq" id="WP_157730246.1">
    <property type="nucleotide sequence ID" value="NZ_LT899436.1"/>
</dbReference>
<reference evidence="2 3" key="1">
    <citation type="submission" date="2017-07" db="EMBL/GenBank/DDBJ databases">
        <authorList>
            <person name="Sun Z.S."/>
            <person name="Albrecht U."/>
            <person name="Echele G."/>
            <person name="Lee C.C."/>
        </authorList>
    </citation>
    <scope>NUCLEOTIDE SEQUENCE [LARGE SCALE GENOMIC DNA]</scope>
    <source>
        <strain evidence="3">type strain: KCTC 22618</strain>
    </source>
</reference>
<dbReference type="InterPro" id="IPR036691">
    <property type="entry name" value="Endo/exonu/phosph_ase_sf"/>
</dbReference>
<keyword evidence="3" id="KW-1185">Reference proteome</keyword>
<sequence length="274" mass="32926">MKKYFNKFLPLVFLIFFSCTDNMTLIEENELERKAISKSKEKELQFVTYNIHGGKGPNDEGNLKDNLKAFKKLLKEEKILFFQEVKPEMLKTIKEIFNEFKYVFFTEIQAEKKFWNWSSFSWRTKKGGILTLSKIPFYQSHSKEIQKDPGGDRWKRKAQHVSFTFKNQNIDFFHYHNTYNWNINNFESEKEGMNKFKDYINSRLGSNIEFYNNIVVLGDYNLFVEDVKDIIKTKSHYYDGRDHINSNRKFIKKGKYNTIEMKLSDHRAIWGRIE</sequence>
<dbReference type="AlphaFoldDB" id="A0A238UC56"/>
<dbReference type="Gene3D" id="3.60.10.10">
    <property type="entry name" value="Endonuclease/exonuclease/phosphatase"/>
    <property type="match status" value="1"/>
</dbReference>
<dbReference type="KEGG" id="tje:TJEJU_3138"/>
<dbReference type="Pfam" id="PF03372">
    <property type="entry name" value="Exo_endo_phos"/>
    <property type="match status" value="1"/>
</dbReference>
<dbReference type="SUPFAM" id="SSF56219">
    <property type="entry name" value="DNase I-like"/>
    <property type="match status" value="1"/>
</dbReference>
<evidence type="ECO:0000313" key="2">
    <source>
        <dbReference type="EMBL" id="SNR16793.1"/>
    </source>
</evidence>
<name>A0A238UC56_9FLAO</name>
<organism evidence="2 3">
    <name type="scientific">Tenacibaculum jejuense</name>
    <dbReference type="NCBI Taxonomy" id="584609"/>
    <lineage>
        <taxon>Bacteria</taxon>
        <taxon>Pseudomonadati</taxon>
        <taxon>Bacteroidota</taxon>
        <taxon>Flavobacteriia</taxon>
        <taxon>Flavobacteriales</taxon>
        <taxon>Flavobacteriaceae</taxon>
        <taxon>Tenacibaculum</taxon>
    </lineage>
</organism>
<dbReference type="GO" id="GO:0003824">
    <property type="term" value="F:catalytic activity"/>
    <property type="evidence" value="ECO:0007669"/>
    <property type="project" value="InterPro"/>
</dbReference>
<dbReference type="PROSITE" id="PS51257">
    <property type="entry name" value="PROKAR_LIPOPROTEIN"/>
    <property type="match status" value="1"/>
</dbReference>